<name>A0A1M6C6B5_9FIRM</name>
<gene>
    <name evidence="2" type="ORF">SAMN02745219_00610</name>
</gene>
<dbReference type="Pfam" id="PF26468">
    <property type="entry name" value="GIY_YIG_3"/>
    <property type="match status" value="1"/>
</dbReference>
<dbReference type="InterPro" id="IPR058782">
    <property type="entry name" value="GIY_YIG_3"/>
</dbReference>
<dbReference type="STRING" id="1121432.SAMN02745219_00610"/>
<evidence type="ECO:0000313" key="2">
    <source>
        <dbReference type="EMBL" id="SHI56473.1"/>
    </source>
</evidence>
<dbReference type="Proteomes" id="UP000184529">
    <property type="component" value="Unassembled WGS sequence"/>
</dbReference>
<protein>
    <recommendedName>
        <fullName evidence="1">GIY-YIG domain-containing protein</fullName>
    </recommendedName>
</protein>
<keyword evidence="3" id="KW-1185">Reference proteome</keyword>
<organism evidence="2 3">
    <name type="scientific">Desulfofundulus thermosubterraneus DSM 16057</name>
    <dbReference type="NCBI Taxonomy" id="1121432"/>
    <lineage>
        <taxon>Bacteria</taxon>
        <taxon>Bacillati</taxon>
        <taxon>Bacillota</taxon>
        <taxon>Clostridia</taxon>
        <taxon>Eubacteriales</taxon>
        <taxon>Peptococcaceae</taxon>
        <taxon>Desulfofundulus</taxon>
    </lineage>
</organism>
<proteinExistence type="predicted"/>
<dbReference type="EMBL" id="FQZM01000006">
    <property type="protein sequence ID" value="SHI56473.1"/>
    <property type="molecule type" value="Genomic_DNA"/>
</dbReference>
<reference evidence="3" key="1">
    <citation type="submission" date="2016-11" db="EMBL/GenBank/DDBJ databases">
        <authorList>
            <person name="Varghese N."/>
            <person name="Submissions S."/>
        </authorList>
    </citation>
    <scope>NUCLEOTIDE SEQUENCE [LARGE SCALE GENOMIC DNA]</scope>
    <source>
        <strain evidence="3">DSM 16057</strain>
    </source>
</reference>
<feature type="domain" description="GIY-YIG" evidence="1">
    <location>
        <begin position="10"/>
        <end position="221"/>
    </location>
</feature>
<sequence length="240" mass="26852">MDIKNSAKVIRDLERFYAVLNTIREHVGGERRLSECSGRMGWPRRGVYFFFEPGENRCSGAGLSSGTTLWDRLRTHRGVLGGGGNHRASIFRLHVGTALLARGDYPDAVRLSWGRGSSAPKEVRRAEHGLECAVSEYIGKMPFLWLKVDDEPGPASTRKYIERNAVALLSAASRLHIDPPSEGWLGYSCRHEAVRASGLWNVDHVFEEYDPDFLDLFERLASGKVRIDTRPAGGNDVKKR</sequence>
<dbReference type="AlphaFoldDB" id="A0A1M6C6B5"/>
<accession>A0A1M6C6B5</accession>
<evidence type="ECO:0000313" key="3">
    <source>
        <dbReference type="Proteomes" id="UP000184529"/>
    </source>
</evidence>
<evidence type="ECO:0000259" key="1">
    <source>
        <dbReference type="Pfam" id="PF26468"/>
    </source>
</evidence>